<dbReference type="EMBL" id="CYPW01000006">
    <property type="protein sequence ID" value="CUH51137.1"/>
    <property type="molecule type" value="Genomic_DNA"/>
</dbReference>
<dbReference type="PANTHER" id="PTHR43708">
    <property type="entry name" value="CONSERVED EXPRESSED OXIDOREDUCTASE (EUROFUNG)"/>
    <property type="match status" value="1"/>
</dbReference>
<feature type="domain" description="GFO/IDH/MocA-like oxidoreductase" evidence="3">
    <location>
        <begin position="138"/>
        <end position="260"/>
    </location>
</feature>
<dbReference type="Pfam" id="PF01370">
    <property type="entry name" value="Epimerase"/>
    <property type="match status" value="1"/>
</dbReference>
<sequence>MTMTAFAQDRPIRAALLGAGYIADWHAAAIAATPGVELVAVCDQSAAAAEALSQSYGITAYHDLEKMLTAGVADAVHIVTPPGTHRALAETCLRAGHHVLVEKPVALSGDETAEISQIATETGRVFAAGHNFMGTPGYQRLKTRLEAGEIGRIAAAEINWHFPMMPLRSGPFGLWLLAEPKNMLLELGPHLFAFAVDLFGPLTVDHVSLSKPVAIPGDTTRPQGWRILASAGDVSVTLNLSLVETMDDRSVTLHGSTATARYDYAHDVLTVDGENAADIVANPFLRQMSLAGQHLREGVVNGARQLVSLNRKSPYGLSFAGLSRAFYSAIRSGRPLDARFSGDAATEVMRAIDAAIALMPKAAKKPKPASRAKPKPSVLIIGGTGFIGRTLTRAWVAKGRDVRVLSRGTSGPFDDIADNVQLTSASLRDPDQLTHALEGIEIVYHLGKSMDATWEAALKNDVAVTETIARAANAAGVKRFIYTGTIASYDMSDPHVTISEATGFDADMSARNIYARSKAECEARLLEMYRQDDLPLVIARPGIVVGHGGPLQHWGIGRWHGAGAVRIWGKGHHGLPFVLNEDVVEALILMAENDAALGESFNLVGGPKLSARDYFDAIHARLGARIKVKSGNLVAFYASASVKYLLKKHVLRRGGLSNPSLSDWKSRAHFSPFDNRLPTELLGWQPETRRDVFLTKAIDEANLLGF</sequence>
<organism evidence="4 5">
    <name type="scientific">Shimia marina</name>
    <dbReference type="NCBI Taxonomy" id="321267"/>
    <lineage>
        <taxon>Bacteria</taxon>
        <taxon>Pseudomonadati</taxon>
        <taxon>Pseudomonadota</taxon>
        <taxon>Alphaproteobacteria</taxon>
        <taxon>Rhodobacterales</taxon>
        <taxon>Roseobacteraceae</taxon>
    </lineage>
</organism>
<dbReference type="STRING" id="321267.SHM7688_00570"/>
<name>A0A0P1ELD0_9RHOB</name>
<keyword evidence="4" id="KW-0560">Oxidoreductase</keyword>
<dbReference type="Pfam" id="PF22725">
    <property type="entry name" value="GFO_IDH_MocA_C3"/>
    <property type="match status" value="1"/>
</dbReference>
<evidence type="ECO:0000313" key="5">
    <source>
        <dbReference type="Proteomes" id="UP000054823"/>
    </source>
</evidence>
<evidence type="ECO:0000259" key="3">
    <source>
        <dbReference type="Pfam" id="PF22725"/>
    </source>
</evidence>
<dbReference type="Pfam" id="PF01408">
    <property type="entry name" value="GFO_IDH_MocA"/>
    <property type="match status" value="1"/>
</dbReference>
<feature type="domain" description="NAD-dependent epimerase/dehydratase" evidence="1">
    <location>
        <begin position="378"/>
        <end position="603"/>
    </location>
</feature>
<dbReference type="InterPro" id="IPR000683">
    <property type="entry name" value="Gfo/Idh/MocA-like_OxRdtase_N"/>
</dbReference>
<dbReference type="InterPro" id="IPR055170">
    <property type="entry name" value="GFO_IDH_MocA-like_dom"/>
</dbReference>
<dbReference type="SUPFAM" id="SSF51735">
    <property type="entry name" value="NAD(P)-binding Rossmann-fold domains"/>
    <property type="match status" value="2"/>
</dbReference>
<dbReference type="InterPro" id="IPR036291">
    <property type="entry name" value="NAD(P)-bd_dom_sf"/>
</dbReference>
<dbReference type="GO" id="GO:0000166">
    <property type="term" value="F:nucleotide binding"/>
    <property type="evidence" value="ECO:0007669"/>
    <property type="project" value="InterPro"/>
</dbReference>
<accession>A0A0P1ELD0</accession>
<evidence type="ECO:0000259" key="2">
    <source>
        <dbReference type="Pfam" id="PF01408"/>
    </source>
</evidence>
<keyword evidence="5" id="KW-1185">Reference proteome</keyword>
<dbReference type="SUPFAM" id="SSF55347">
    <property type="entry name" value="Glyceraldehyde-3-phosphate dehydrogenase-like, C-terminal domain"/>
    <property type="match status" value="1"/>
</dbReference>
<evidence type="ECO:0000259" key="1">
    <source>
        <dbReference type="Pfam" id="PF01370"/>
    </source>
</evidence>
<feature type="domain" description="Gfo/Idh/MocA-like oxidoreductase N-terminal" evidence="2">
    <location>
        <begin position="12"/>
        <end position="130"/>
    </location>
</feature>
<protein>
    <submittedName>
        <fullName evidence="4">Putative oxidoreductase YcjS</fullName>
        <ecNumber evidence="4">1.-.-.-</ecNumber>
    </submittedName>
</protein>
<dbReference type="GO" id="GO:0016491">
    <property type="term" value="F:oxidoreductase activity"/>
    <property type="evidence" value="ECO:0007669"/>
    <property type="project" value="UniProtKB-KW"/>
</dbReference>
<proteinExistence type="predicted"/>
<evidence type="ECO:0000313" key="4">
    <source>
        <dbReference type="EMBL" id="CUH51137.1"/>
    </source>
</evidence>
<dbReference type="EC" id="1.-.-.-" evidence="4"/>
<dbReference type="Gene3D" id="3.30.360.10">
    <property type="entry name" value="Dihydrodipicolinate Reductase, domain 2"/>
    <property type="match status" value="1"/>
</dbReference>
<gene>
    <name evidence="4" type="primary">ycjS</name>
    <name evidence="4" type="ORF">SHM7688_00570</name>
</gene>
<dbReference type="AlphaFoldDB" id="A0A0P1ELD0"/>
<dbReference type="Proteomes" id="UP000054823">
    <property type="component" value="Unassembled WGS sequence"/>
</dbReference>
<reference evidence="4 5" key="1">
    <citation type="submission" date="2015-09" db="EMBL/GenBank/DDBJ databases">
        <authorList>
            <consortium name="Swine Surveillance"/>
        </authorList>
    </citation>
    <scope>NUCLEOTIDE SEQUENCE [LARGE SCALE GENOMIC DNA]</scope>
    <source>
        <strain evidence="4 5">CECT 7688</strain>
    </source>
</reference>
<dbReference type="PANTHER" id="PTHR43708:SF8">
    <property type="entry name" value="OXIDOREDUCTASE"/>
    <property type="match status" value="1"/>
</dbReference>
<dbReference type="InterPro" id="IPR051317">
    <property type="entry name" value="Gfo/Idh/MocA_oxidoreduct"/>
</dbReference>
<dbReference type="InterPro" id="IPR001509">
    <property type="entry name" value="Epimerase_deHydtase"/>
</dbReference>
<dbReference type="RefSeq" id="WP_370733020.1">
    <property type="nucleotide sequence ID" value="NZ_CYPW01000006.1"/>
</dbReference>
<dbReference type="Gene3D" id="3.40.50.720">
    <property type="entry name" value="NAD(P)-binding Rossmann-like Domain"/>
    <property type="match status" value="2"/>
</dbReference>